<dbReference type="GO" id="GO:0005524">
    <property type="term" value="F:ATP binding"/>
    <property type="evidence" value="ECO:0007669"/>
    <property type="project" value="UniProtKB-KW"/>
</dbReference>
<dbReference type="Proteomes" id="UP000187209">
    <property type="component" value="Unassembled WGS sequence"/>
</dbReference>
<dbReference type="GO" id="GO:0016887">
    <property type="term" value="F:ATP hydrolysis activity"/>
    <property type="evidence" value="ECO:0007669"/>
    <property type="project" value="InterPro"/>
</dbReference>
<dbReference type="OrthoDB" id="548867at2759"/>
<proteinExistence type="inferred from homology"/>
<dbReference type="Pfam" id="PF03969">
    <property type="entry name" value="AFG1_ATPase"/>
    <property type="match status" value="1"/>
</dbReference>
<keyword evidence="2" id="KW-0547">Nucleotide-binding</keyword>
<organism evidence="4 5">
    <name type="scientific">Stentor coeruleus</name>
    <dbReference type="NCBI Taxonomy" id="5963"/>
    <lineage>
        <taxon>Eukaryota</taxon>
        <taxon>Sar</taxon>
        <taxon>Alveolata</taxon>
        <taxon>Ciliophora</taxon>
        <taxon>Postciliodesmatophora</taxon>
        <taxon>Heterotrichea</taxon>
        <taxon>Heterotrichida</taxon>
        <taxon>Stentoridae</taxon>
        <taxon>Stentor</taxon>
    </lineage>
</organism>
<dbReference type="Gene3D" id="3.40.50.300">
    <property type="entry name" value="P-loop containing nucleotide triphosphate hydrolases"/>
    <property type="match status" value="1"/>
</dbReference>
<name>A0A1R2CYL4_9CILI</name>
<keyword evidence="5" id="KW-1185">Reference proteome</keyword>
<dbReference type="SUPFAM" id="SSF52540">
    <property type="entry name" value="P-loop containing nucleoside triphosphate hydrolases"/>
    <property type="match status" value="1"/>
</dbReference>
<dbReference type="NCBIfam" id="NF040713">
    <property type="entry name" value="ZapE"/>
    <property type="match status" value="1"/>
</dbReference>
<keyword evidence="3" id="KW-0067">ATP-binding</keyword>
<evidence type="ECO:0000256" key="3">
    <source>
        <dbReference type="ARBA" id="ARBA00022840"/>
    </source>
</evidence>
<dbReference type="GO" id="GO:0005739">
    <property type="term" value="C:mitochondrion"/>
    <property type="evidence" value="ECO:0007669"/>
    <property type="project" value="TreeGrafter"/>
</dbReference>
<accession>A0A1R2CYL4</accession>
<dbReference type="InterPro" id="IPR027417">
    <property type="entry name" value="P-loop_NTPase"/>
</dbReference>
<reference evidence="4 5" key="1">
    <citation type="submission" date="2016-11" db="EMBL/GenBank/DDBJ databases">
        <title>The macronuclear genome of Stentor coeruleus: a giant cell with tiny introns.</title>
        <authorList>
            <person name="Slabodnick M."/>
            <person name="Ruby J.G."/>
            <person name="Reiff S.B."/>
            <person name="Swart E.C."/>
            <person name="Gosai S."/>
            <person name="Prabakaran S."/>
            <person name="Witkowska E."/>
            <person name="Larue G.E."/>
            <person name="Fisher S."/>
            <person name="Freeman R.M."/>
            <person name="Gunawardena J."/>
            <person name="Chu W."/>
            <person name="Stover N.A."/>
            <person name="Gregory B.D."/>
            <person name="Nowacki M."/>
            <person name="Derisi J."/>
            <person name="Roy S.W."/>
            <person name="Marshall W.F."/>
            <person name="Sood P."/>
        </authorList>
    </citation>
    <scope>NUCLEOTIDE SEQUENCE [LARGE SCALE GENOMIC DNA]</scope>
    <source>
        <strain evidence="4">WM001</strain>
    </source>
</reference>
<dbReference type="AlphaFoldDB" id="A0A1R2CYL4"/>
<evidence type="ECO:0008006" key="6">
    <source>
        <dbReference type="Google" id="ProtNLM"/>
    </source>
</evidence>
<dbReference type="PANTHER" id="PTHR12169">
    <property type="entry name" value="ATPASE N2B"/>
    <property type="match status" value="1"/>
</dbReference>
<evidence type="ECO:0000313" key="4">
    <source>
        <dbReference type="EMBL" id="OMJ94097.1"/>
    </source>
</evidence>
<evidence type="ECO:0000256" key="1">
    <source>
        <dbReference type="ARBA" id="ARBA00010322"/>
    </source>
</evidence>
<evidence type="ECO:0000313" key="5">
    <source>
        <dbReference type="Proteomes" id="UP000187209"/>
    </source>
</evidence>
<dbReference type="InterPro" id="IPR005654">
    <property type="entry name" value="ATPase_AFG1-like"/>
</dbReference>
<evidence type="ECO:0000256" key="2">
    <source>
        <dbReference type="ARBA" id="ARBA00022741"/>
    </source>
</evidence>
<dbReference type="EMBL" id="MPUH01000032">
    <property type="protein sequence ID" value="OMJ94097.1"/>
    <property type="molecule type" value="Genomic_DNA"/>
</dbReference>
<gene>
    <name evidence="4" type="ORF">SteCoe_2875</name>
</gene>
<comment type="caution">
    <text evidence="4">The sequence shown here is derived from an EMBL/GenBank/DDBJ whole genome shotgun (WGS) entry which is preliminary data.</text>
</comment>
<comment type="similarity">
    <text evidence="1">Belongs to the AFG1 ATPase family.</text>
</comment>
<protein>
    <recommendedName>
        <fullName evidence="6">AAA+ ATPase domain-containing protein</fullName>
    </recommendedName>
</protein>
<dbReference type="PANTHER" id="PTHR12169:SF6">
    <property type="entry name" value="AFG1-LIKE ATPASE"/>
    <property type="match status" value="1"/>
</dbReference>
<sequence length="401" mass="46481">MKCLRLYLTRNFGELKQAYNKLVTEGKITQDKCQERVLSFLQPLYTELHKSPQKTITKTVERTVEAKVGWFSKGNEVREKVTTTEIWRPIKGTYLYGPPGCGKTFIMDMFYDTVSIQQKRRVHFNQFMLEVHEYIHKLNTNEPKKGDPVPRVGVNISKDTRLLCFDEFQVTDIADAMILKRLFGSLWSQGVVVLATSNRPPDDLYYNGLQRFLFLPFIDDLKHQCEIVDIESVTDYRQVGEEVQTFIYPLNHEAESKAYKIFTRITGKEKGKTHTISVMQGRQLTCRFTADKCGMFSFSELCDQPLGAADYIALASYFTHVIITGVPNFSIHKRDIMRRFILLIDELYNKKVKLICTADSSIEQLYSGESGAYDEIFAFQRTVSRLMEMQTYEYQETPHQA</sequence>